<dbReference type="Gene3D" id="3.40.30.10">
    <property type="entry name" value="Glutaredoxin"/>
    <property type="match status" value="1"/>
</dbReference>
<sequence>MTNVKIFFSVIAVLIVGTVATAILRSSETPPGPGKYDAFAQCLKDKGALFYGAFWCPHCQAQKKFFGSSEKLLPYVECSTPNGNAQTQICIDKGITGYPTWEFADGTRLNGEIPLTQLSEKTSCELPI</sequence>
<comment type="caution">
    <text evidence="2">The sequence shown here is derived from an EMBL/GenBank/DDBJ whole genome shotgun (WGS) entry which is preliminary data.</text>
</comment>
<gene>
    <name evidence="2" type="ORF">A2647_03515</name>
</gene>
<keyword evidence="1" id="KW-0472">Membrane</keyword>
<evidence type="ECO:0000313" key="3">
    <source>
        <dbReference type="Proteomes" id="UP000177370"/>
    </source>
</evidence>
<accession>A0A1F6V7B4</accession>
<dbReference type="EMBL" id="MFTP01000017">
    <property type="protein sequence ID" value="OGI65518.1"/>
    <property type="molecule type" value="Genomic_DNA"/>
</dbReference>
<evidence type="ECO:0008006" key="4">
    <source>
        <dbReference type="Google" id="ProtNLM"/>
    </source>
</evidence>
<dbReference type="Proteomes" id="UP000177370">
    <property type="component" value="Unassembled WGS sequence"/>
</dbReference>
<dbReference type="PANTHER" id="PTHR34573">
    <property type="entry name" value="VKC DOMAIN-CONTAINING PROTEIN"/>
    <property type="match status" value="1"/>
</dbReference>
<keyword evidence="1" id="KW-0812">Transmembrane</keyword>
<evidence type="ECO:0000313" key="2">
    <source>
        <dbReference type="EMBL" id="OGI65518.1"/>
    </source>
</evidence>
<name>A0A1F6V7B4_9BACT</name>
<dbReference type="InterPro" id="IPR036249">
    <property type="entry name" value="Thioredoxin-like_sf"/>
</dbReference>
<dbReference type="PANTHER" id="PTHR34573:SF1">
    <property type="entry name" value="VITAMIN K EPOXIDE REDUCTASE DOMAIN-CONTAINING PROTEIN"/>
    <property type="match status" value="1"/>
</dbReference>
<protein>
    <recommendedName>
        <fullName evidence="4">Thioredoxin domain-containing protein</fullName>
    </recommendedName>
</protein>
<reference evidence="2 3" key="1">
    <citation type="journal article" date="2016" name="Nat. Commun.">
        <title>Thousands of microbial genomes shed light on interconnected biogeochemical processes in an aquifer system.</title>
        <authorList>
            <person name="Anantharaman K."/>
            <person name="Brown C.T."/>
            <person name="Hug L.A."/>
            <person name="Sharon I."/>
            <person name="Castelle C.J."/>
            <person name="Probst A.J."/>
            <person name="Thomas B.C."/>
            <person name="Singh A."/>
            <person name="Wilkins M.J."/>
            <person name="Karaoz U."/>
            <person name="Brodie E.L."/>
            <person name="Williams K.H."/>
            <person name="Hubbard S.S."/>
            <person name="Banfield J.F."/>
        </authorList>
    </citation>
    <scope>NUCLEOTIDE SEQUENCE [LARGE SCALE GENOMIC DNA]</scope>
</reference>
<organism evidence="2 3">
    <name type="scientific">Candidatus Nomurabacteria bacterium RIFCSPHIGHO2_01_FULL_40_24b</name>
    <dbReference type="NCBI Taxonomy" id="1801739"/>
    <lineage>
        <taxon>Bacteria</taxon>
        <taxon>Candidatus Nomuraibacteriota</taxon>
    </lineage>
</organism>
<dbReference type="AlphaFoldDB" id="A0A1F6V7B4"/>
<proteinExistence type="predicted"/>
<keyword evidence="1" id="KW-1133">Transmembrane helix</keyword>
<feature type="transmembrane region" description="Helical" evidence="1">
    <location>
        <begin position="6"/>
        <end position="24"/>
    </location>
</feature>
<dbReference type="SUPFAM" id="SSF52833">
    <property type="entry name" value="Thioredoxin-like"/>
    <property type="match status" value="1"/>
</dbReference>
<evidence type="ECO:0000256" key="1">
    <source>
        <dbReference type="SAM" id="Phobius"/>
    </source>
</evidence>